<gene>
    <name evidence="1" type="ORF">J2X05_004144</name>
</gene>
<dbReference type="EMBL" id="JAVDVX010000010">
    <property type="protein sequence ID" value="MDR7092104.1"/>
    <property type="molecule type" value="Genomic_DNA"/>
</dbReference>
<accession>A0ABU1V3W1</accession>
<dbReference type="RefSeq" id="WP_310076135.1">
    <property type="nucleotide sequence ID" value="NZ_JAVDVX010000010.1"/>
</dbReference>
<comment type="caution">
    <text evidence="1">The sequence shown here is derived from an EMBL/GenBank/DDBJ whole genome shotgun (WGS) entry which is preliminary data.</text>
</comment>
<evidence type="ECO:0000313" key="1">
    <source>
        <dbReference type="EMBL" id="MDR7092104.1"/>
    </source>
</evidence>
<proteinExistence type="predicted"/>
<keyword evidence="2" id="KW-1185">Reference proteome</keyword>
<evidence type="ECO:0000313" key="2">
    <source>
        <dbReference type="Proteomes" id="UP001253595"/>
    </source>
</evidence>
<reference evidence="1 2" key="1">
    <citation type="submission" date="2023-07" db="EMBL/GenBank/DDBJ databases">
        <title>Sorghum-associated microbial communities from plants grown in Nebraska, USA.</title>
        <authorList>
            <person name="Schachtman D."/>
        </authorList>
    </citation>
    <scope>NUCLEOTIDE SEQUENCE [LARGE SCALE GENOMIC DNA]</scope>
    <source>
        <strain evidence="1 2">BE190</strain>
    </source>
</reference>
<organism evidence="1 2">
    <name type="scientific">Cellvibrio fibrivorans</name>
    <dbReference type="NCBI Taxonomy" id="126350"/>
    <lineage>
        <taxon>Bacteria</taxon>
        <taxon>Pseudomonadati</taxon>
        <taxon>Pseudomonadota</taxon>
        <taxon>Gammaproteobacteria</taxon>
        <taxon>Cellvibrionales</taxon>
        <taxon>Cellvibrionaceae</taxon>
        <taxon>Cellvibrio</taxon>
    </lineage>
</organism>
<sequence length="70" mass="7970">MSDSTLPQAGLAAHQAVFTIHTDVITDWRRKVRDVQLIAREFSSQVEALATLERVRKTNPKAFIKTRVIH</sequence>
<protein>
    <submittedName>
        <fullName evidence="1">Uncharacterized protein</fullName>
    </submittedName>
</protein>
<name>A0ABU1V3W1_9GAMM</name>
<dbReference type="Proteomes" id="UP001253595">
    <property type="component" value="Unassembled WGS sequence"/>
</dbReference>